<proteinExistence type="predicted"/>
<sequence>MIDEQEWKGVGLESSRRARGDMHVTGPVTTRHSSEAGRIAHSNIPNFLSQAVVGMCVGCRLYPSSCTPAAIFATKSNLVQSIVDVHSGSQEYYATNSAADLVQDAKLDHVSRAPKSEQCGAVLMAKMFTGLLCTRQVPVMGILLSSVKQCVARSELMKDCLRAGNTLTDDKKVDLDVIPALDVY</sequence>
<comment type="caution">
    <text evidence="2">The sequence shown here is derived from an EMBL/GenBank/DDBJ whole genome shotgun (WGS) entry which is preliminary data.</text>
</comment>
<accession>A0AA39TZD2</accession>
<reference evidence="2" key="1">
    <citation type="submission" date="2023-06" db="EMBL/GenBank/DDBJ databases">
        <title>Genome-scale phylogeny and comparative genomics of the fungal order Sordariales.</title>
        <authorList>
            <consortium name="Lawrence Berkeley National Laboratory"/>
            <person name="Hensen N."/>
            <person name="Bonometti L."/>
            <person name="Westerberg I."/>
            <person name="Brannstrom I.O."/>
            <person name="Guillou S."/>
            <person name="Cros-Aarteil S."/>
            <person name="Calhoun S."/>
            <person name="Haridas S."/>
            <person name="Kuo A."/>
            <person name="Mondo S."/>
            <person name="Pangilinan J."/>
            <person name="Riley R."/>
            <person name="LaButti K."/>
            <person name="Andreopoulos B."/>
            <person name="Lipzen A."/>
            <person name="Chen C."/>
            <person name="Yanf M."/>
            <person name="Daum C."/>
            <person name="Ng V."/>
            <person name="Clum A."/>
            <person name="Steindorff A."/>
            <person name="Ohm R."/>
            <person name="Martin F."/>
            <person name="Silar P."/>
            <person name="Natvig D."/>
            <person name="Lalanne C."/>
            <person name="Gautier V."/>
            <person name="Ament-velasquez S.L."/>
            <person name="Kruys A."/>
            <person name="Hutchinson M.I."/>
            <person name="Powell A.J."/>
            <person name="Barry K."/>
            <person name="Miller A.N."/>
            <person name="Grigoriev I.V."/>
            <person name="Debuchy R."/>
            <person name="Gladieux P."/>
            <person name="Thoren M.H."/>
            <person name="Johannesson H."/>
        </authorList>
    </citation>
    <scope>NUCLEOTIDE SEQUENCE</scope>
    <source>
        <strain evidence="2">SMH3391-2</strain>
    </source>
</reference>
<name>A0AA39TZD2_9PEZI</name>
<evidence type="ECO:0000313" key="2">
    <source>
        <dbReference type="EMBL" id="KAK0612548.1"/>
    </source>
</evidence>
<feature type="region of interest" description="Disordered" evidence="1">
    <location>
        <begin position="1"/>
        <end position="35"/>
    </location>
</feature>
<dbReference type="Proteomes" id="UP001174934">
    <property type="component" value="Unassembled WGS sequence"/>
</dbReference>
<organism evidence="2 3">
    <name type="scientific">Bombardia bombarda</name>
    <dbReference type="NCBI Taxonomy" id="252184"/>
    <lineage>
        <taxon>Eukaryota</taxon>
        <taxon>Fungi</taxon>
        <taxon>Dikarya</taxon>
        <taxon>Ascomycota</taxon>
        <taxon>Pezizomycotina</taxon>
        <taxon>Sordariomycetes</taxon>
        <taxon>Sordariomycetidae</taxon>
        <taxon>Sordariales</taxon>
        <taxon>Lasiosphaeriaceae</taxon>
        <taxon>Bombardia</taxon>
    </lineage>
</organism>
<protein>
    <submittedName>
        <fullName evidence="2">Uncharacterized protein</fullName>
    </submittedName>
</protein>
<dbReference type="EMBL" id="JAULSR010000009">
    <property type="protein sequence ID" value="KAK0612548.1"/>
    <property type="molecule type" value="Genomic_DNA"/>
</dbReference>
<evidence type="ECO:0000256" key="1">
    <source>
        <dbReference type="SAM" id="MobiDB-lite"/>
    </source>
</evidence>
<dbReference type="AlphaFoldDB" id="A0AA39TZD2"/>
<gene>
    <name evidence="2" type="ORF">B0T17DRAFT_511732</name>
</gene>
<keyword evidence="3" id="KW-1185">Reference proteome</keyword>
<evidence type="ECO:0000313" key="3">
    <source>
        <dbReference type="Proteomes" id="UP001174934"/>
    </source>
</evidence>